<evidence type="ECO:0000313" key="3">
    <source>
        <dbReference type="Proteomes" id="UP001444146"/>
    </source>
</evidence>
<reference evidence="2 3" key="1">
    <citation type="submission" date="2024-01" db="EMBL/GenBank/DDBJ databases">
        <title>Pseudocitrobacter sp. Endophytic strain Cyp-38L.</title>
        <authorList>
            <person name="Amer M.A."/>
            <person name="Hamed S.M."/>
        </authorList>
    </citation>
    <scope>NUCLEOTIDE SEQUENCE [LARGE SCALE GENOMIC DNA]</scope>
    <source>
        <strain evidence="2 3">Cyp38S</strain>
    </source>
</reference>
<name>A0ABV0HI75_9ENTR</name>
<dbReference type="EMBL" id="JAYMYY010000002">
    <property type="protein sequence ID" value="MEO3990176.1"/>
    <property type="molecule type" value="Genomic_DNA"/>
</dbReference>
<sequence>MKNISLLFPDSVHFHARNFKSLFDFIKRNKIKHTFIEERNSWVAAFGDYSSFAEELSPYFDILKDKNEEELEVFKIDGINLFDVCRDEALTYYLPKKDFRNKINSFPNKKELINIMNEVDHDSLILNMCAAWSWCDFWKNTLNKVSNHTYVLIFSGAQIYNRALLEILKTHPSTPLVMEHFFTGNEYYLEEKYEPIPNNSDLKYENYFNSIRLDETSDELDRLRIKAINKVILSNNKNVKKSTFSEVLPAKNKDVITIIGQVVNDFSIICTANKYLSTISFYIEIIDSLLRETDSFVVFKAHPWERNKSNVKTALTYDELNEYVNNLPTELQERIYLTEDFNLYDLMRQSKHIVTLCSQSAIEAAFIGLKPIQFGDAFYGKKSFTYDYDDIDLFIEQYKHNKLNPYLTIEEYNSFEIFLVKTLEKKLISVFNSGILALERKLFLVPPIPLVKLEGSSEKQSQQKSREDVPVIPPKNPSKPKSVIKENKAVSAAPPTGNKKIAKFKKDPKRFFLDSKYKTLKFIGRVFY</sequence>
<accession>A0ABV0HI75</accession>
<gene>
    <name evidence="2" type="ORF">VSR74_10140</name>
</gene>
<feature type="region of interest" description="Disordered" evidence="1">
    <location>
        <begin position="456"/>
        <end position="500"/>
    </location>
</feature>
<dbReference type="InterPro" id="IPR007833">
    <property type="entry name" value="Capsule_polysaccharide_synth"/>
</dbReference>
<dbReference type="RefSeq" id="WP_347794615.1">
    <property type="nucleotide sequence ID" value="NZ_JAYMYY010000002.1"/>
</dbReference>
<proteinExistence type="predicted"/>
<evidence type="ECO:0000256" key="1">
    <source>
        <dbReference type="SAM" id="MobiDB-lite"/>
    </source>
</evidence>
<comment type="caution">
    <text evidence="2">The sequence shown here is derived from an EMBL/GenBank/DDBJ whole genome shotgun (WGS) entry which is preliminary data.</text>
</comment>
<dbReference type="Proteomes" id="UP001444146">
    <property type="component" value="Unassembled WGS sequence"/>
</dbReference>
<evidence type="ECO:0000313" key="2">
    <source>
        <dbReference type="EMBL" id="MEO3990176.1"/>
    </source>
</evidence>
<organism evidence="2 3">
    <name type="scientific">Pseudocitrobacter cyperus</name>
    <dbReference type="NCBI Taxonomy" id="3112843"/>
    <lineage>
        <taxon>Bacteria</taxon>
        <taxon>Pseudomonadati</taxon>
        <taxon>Pseudomonadota</taxon>
        <taxon>Gammaproteobacteria</taxon>
        <taxon>Enterobacterales</taxon>
        <taxon>Enterobacteriaceae</taxon>
        <taxon>Pseudocitrobacter</taxon>
    </lineage>
</organism>
<protein>
    <submittedName>
        <fullName evidence="2">Capsular biosynthesis protein</fullName>
    </submittedName>
</protein>
<keyword evidence="3" id="KW-1185">Reference proteome</keyword>
<dbReference type="Pfam" id="PF05159">
    <property type="entry name" value="Capsule_synth"/>
    <property type="match status" value="1"/>
</dbReference>